<dbReference type="AlphaFoldDB" id="A0A7J6VH99"/>
<dbReference type="PROSITE" id="PS00107">
    <property type="entry name" value="PROTEIN_KINASE_ATP"/>
    <property type="match status" value="1"/>
</dbReference>
<dbReference type="Proteomes" id="UP000554482">
    <property type="component" value="Unassembled WGS sequence"/>
</dbReference>
<dbReference type="GO" id="GO:0030246">
    <property type="term" value="F:carbohydrate binding"/>
    <property type="evidence" value="ECO:0007669"/>
    <property type="project" value="UniProtKB-KW"/>
</dbReference>
<keyword evidence="5" id="KW-1185">Reference proteome</keyword>
<keyword evidence="4" id="KW-0430">Lectin</keyword>
<feature type="binding site" evidence="2">
    <location>
        <position position="189"/>
    </location>
    <ligand>
        <name>ATP</name>
        <dbReference type="ChEBI" id="CHEBI:30616"/>
    </ligand>
</feature>
<evidence type="ECO:0000313" key="5">
    <source>
        <dbReference type="Proteomes" id="UP000554482"/>
    </source>
</evidence>
<keyword evidence="4" id="KW-0418">Kinase</keyword>
<gene>
    <name evidence="4" type="ORF">FRX31_026854</name>
</gene>
<name>A0A7J6VH99_THATH</name>
<comment type="caution">
    <text evidence="4">The sequence shown here is derived from an EMBL/GenBank/DDBJ whole genome shotgun (WGS) entry which is preliminary data.</text>
</comment>
<keyword evidence="3" id="KW-0472">Membrane</keyword>
<dbReference type="InterPro" id="IPR011009">
    <property type="entry name" value="Kinase-like_dom_sf"/>
</dbReference>
<dbReference type="EMBL" id="JABWDY010033252">
    <property type="protein sequence ID" value="KAF5183560.1"/>
    <property type="molecule type" value="Genomic_DNA"/>
</dbReference>
<keyword evidence="1" id="KW-0732">Signal</keyword>
<dbReference type="SUPFAM" id="SSF56112">
    <property type="entry name" value="Protein kinase-like (PK-like)"/>
    <property type="match status" value="1"/>
</dbReference>
<evidence type="ECO:0000313" key="4">
    <source>
        <dbReference type="EMBL" id="KAF5183560.1"/>
    </source>
</evidence>
<dbReference type="PANTHER" id="PTHR47976">
    <property type="entry name" value="G-TYPE LECTIN S-RECEPTOR-LIKE SERINE/THREONINE-PROTEIN KINASE SD2-5"/>
    <property type="match status" value="1"/>
</dbReference>
<dbReference type="OrthoDB" id="5857966at2759"/>
<evidence type="ECO:0000256" key="1">
    <source>
        <dbReference type="ARBA" id="ARBA00022729"/>
    </source>
</evidence>
<keyword evidence="4" id="KW-0675">Receptor</keyword>
<keyword evidence="2" id="KW-0547">Nucleotide-binding</keyword>
<evidence type="ECO:0000256" key="3">
    <source>
        <dbReference type="SAM" id="Phobius"/>
    </source>
</evidence>
<dbReference type="Gene3D" id="3.30.200.20">
    <property type="entry name" value="Phosphorylase Kinase, domain 1"/>
    <property type="match status" value="1"/>
</dbReference>
<sequence length="269" mass="30659">MQELRNTEYLRYDTQRFMPVQIEWCKEACLKDCFCAAAMYRSADRFCWLKGFPLSPGRMNFDDNIPLTALIKVGNSSAERVPRTVDMNPSSDENNEEDKKWILPGSILLAISVVVNLLFLFLVIYSGCYKKKTNRQTDSRPFGGNLYSFTYKELDEATDGFKEELGRGAFSTVYKGVLKSDSGCLVAVKRKNVVLEVGDEEIEILSDLVYECYEQKTLHRLVVNDEEAKNDSKSLESMVMVALWCIQDDTNLRPSMKKVAQMLEGVVEV</sequence>
<dbReference type="GO" id="GO:0005524">
    <property type="term" value="F:ATP binding"/>
    <property type="evidence" value="ECO:0007669"/>
    <property type="project" value="UniProtKB-UniRule"/>
</dbReference>
<keyword evidence="2" id="KW-0067">ATP-binding</keyword>
<reference evidence="4 5" key="1">
    <citation type="submission" date="2020-06" db="EMBL/GenBank/DDBJ databases">
        <title>Transcriptomic and genomic resources for Thalictrum thalictroides and T. hernandezii: Facilitating candidate gene discovery in an emerging model plant lineage.</title>
        <authorList>
            <person name="Arias T."/>
            <person name="Riano-Pachon D.M."/>
            <person name="Di Stilio V.S."/>
        </authorList>
    </citation>
    <scope>NUCLEOTIDE SEQUENCE [LARGE SCALE GENOMIC DNA]</scope>
    <source>
        <strain evidence="5">cv. WT478/WT964</strain>
        <tissue evidence="4">Leaves</tissue>
    </source>
</reference>
<keyword evidence="3" id="KW-1133">Transmembrane helix</keyword>
<organism evidence="4 5">
    <name type="scientific">Thalictrum thalictroides</name>
    <name type="common">Rue-anemone</name>
    <name type="synonym">Anemone thalictroides</name>
    <dbReference type="NCBI Taxonomy" id="46969"/>
    <lineage>
        <taxon>Eukaryota</taxon>
        <taxon>Viridiplantae</taxon>
        <taxon>Streptophyta</taxon>
        <taxon>Embryophyta</taxon>
        <taxon>Tracheophyta</taxon>
        <taxon>Spermatophyta</taxon>
        <taxon>Magnoliopsida</taxon>
        <taxon>Ranunculales</taxon>
        <taxon>Ranunculaceae</taxon>
        <taxon>Thalictroideae</taxon>
        <taxon>Thalictrum</taxon>
    </lineage>
</organism>
<evidence type="ECO:0000256" key="2">
    <source>
        <dbReference type="PROSITE-ProRule" id="PRU10141"/>
    </source>
</evidence>
<dbReference type="PANTHER" id="PTHR47976:SF108">
    <property type="entry name" value="G-TYPE LECTIN S-RECEPTOR-LIKE SERINE_THREONINE-PROTEIN KINASE LECRK1"/>
    <property type="match status" value="1"/>
</dbReference>
<keyword evidence="4" id="KW-0808">Transferase</keyword>
<dbReference type="GO" id="GO:0016301">
    <property type="term" value="F:kinase activity"/>
    <property type="evidence" value="ECO:0007669"/>
    <property type="project" value="UniProtKB-KW"/>
</dbReference>
<accession>A0A7J6VH99</accession>
<proteinExistence type="predicted"/>
<dbReference type="InterPro" id="IPR017441">
    <property type="entry name" value="Protein_kinase_ATP_BS"/>
</dbReference>
<keyword evidence="3" id="KW-0812">Transmembrane</keyword>
<dbReference type="SUPFAM" id="SSF57414">
    <property type="entry name" value="Hairpin loop containing domain-like"/>
    <property type="match status" value="1"/>
</dbReference>
<dbReference type="InterPro" id="IPR051343">
    <property type="entry name" value="G-type_lectin_kinases/EP1-like"/>
</dbReference>
<protein>
    <submittedName>
        <fullName evidence="4">G-type lectin S-receptor-like serine/threonine-protein kinase LECRK3</fullName>
    </submittedName>
</protein>
<feature type="transmembrane region" description="Helical" evidence="3">
    <location>
        <begin position="101"/>
        <end position="125"/>
    </location>
</feature>